<feature type="region of interest" description="Disordered" evidence="1">
    <location>
        <begin position="194"/>
        <end position="261"/>
    </location>
</feature>
<gene>
    <name evidence="2" type="ORF">AWB67_07622</name>
</gene>
<name>A0A158L5N0_9BURK</name>
<feature type="compositionally biased region" description="Basic and acidic residues" evidence="1">
    <location>
        <begin position="165"/>
        <end position="178"/>
    </location>
</feature>
<feature type="compositionally biased region" description="Low complexity" evidence="1">
    <location>
        <begin position="230"/>
        <end position="246"/>
    </location>
</feature>
<evidence type="ECO:0000313" key="3">
    <source>
        <dbReference type="Proteomes" id="UP000054925"/>
    </source>
</evidence>
<sequence>MGHDVSARRIGECGAGARRVPRRIRCARRPAASTRAAPHAARNRCTPPRVDLRVSTAIRGTSAGAAPLSRRYVSRHALRNGAAFARRVLYERHAARPADRSRDQLDRSVVRAAPRCGLQPRRGGARVLHQPVAEGRGDRRSGAGRFESAARALPGVAAARRARADRHDARTGVDRHGGELSAQPRVCRDVRPADAPSATAHGPRRCAGRSARAPADARRGARAAGRRCGRGQARAVAHAAVAVSGRQARPAGAGDVSAAAR</sequence>
<proteinExistence type="predicted"/>
<feature type="compositionally biased region" description="Basic residues" evidence="1">
    <location>
        <begin position="220"/>
        <end position="229"/>
    </location>
</feature>
<feature type="region of interest" description="Disordered" evidence="1">
    <location>
        <begin position="157"/>
        <end position="181"/>
    </location>
</feature>
<reference evidence="2" key="1">
    <citation type="submission" date="2016-01" db="EMBL/GenBank/DDBJ databases">
        <authorList>
            <person name="Peeters C."/>
        </authorList>
    </citation>
    <scope>NUCLEOTIDE SEQUENCE [LARGE SCALE GENOMIC DNA]</scope>
    <source>
        <strain evidence="2">LMG 22937</strain>
    </source>
</reference>
<protein>
    <submittedName>
        <fullName evidence="2">Uncharacterized protein</fullName>
    </submittedName>
</protein>
<dbReference type="Proteomes" id="UP000054925">
    <property type="component" value="Unassembled WGS sequence"/>
</dbReference>
<accession>A0A158L5N0</accession>
<dbReference type="AlphaFoldDB" id="A0A158L5N0"/>
<organism evidence="2 3">
    <name type="scientific">Caballeronia terrestris</name>
    <dbReference type="NCBI Taxonomy" id="1226301"/>
    <lineage>
        <taxon>Bacteria</taxon>
        <taxon>Pseudomonadati</taxon>
        <taxon>Pseudomonadota</taxon>
        <taxon>Betaproteobacteria</taxon>
        <taxon>Burkholderiales</taxon>
        <taxon>Burkholderiaceae</taxon>
        <taxon>Caballeronia</taxon>
    </lineage>
</organism>
<comment type="caution">
    <text evidence="2">The sequence shown here is derived from an EMBL/GenBank/DDBJ whole genome shotgun (WGS) entry which is preliminary data.</text>
</comment>
<dbReference type="EMBL" id="FCOL02000513">
    <property type="protein sequence ID" value="SAL88582.1"/>
    <property type="molecule type" value="Genomic_DNA"/>
</dbReference>
<evidence type="ECO:0000313" key="2">
    <source>
        <dbReference type="EMBL" id="SAL88582.1"/>
    </source>
</evidence>
<evidence type="ECO:0000256" key="1">
    <source>
        <dbReference type="SAM" id="MobiDB-lite"/>
    </source>
</evidence>
<keyword evidence="3" id="KW-1185">Reference proteome</keyword>